<evidence type="ECO:0000256" key="1">
    <source>
        <dbReference type="SAM" id="MobiDB-lite"/>
    </source>
</evidence>
<organism evidence="2 3">
    <name type="scientific">Araneus ventricosus</name>
    <name type="common">Orbweaver spider</name>
    <name type="synonym">Epeira ventricosa</name>
    <dbReference type="NCBI Taxonomy" id="182803"/>
    <lineage>
        <taxon>Eukaryota</taxon>
        <taxon>Metazoa</taxon>
        <taxon>Ecdysozoa</taxon>
        <taxon>Arthropoda</taxon>
        <taxon>Chelicerata</taxon>
        <taxon>Arachnida</taxon>
        <taxon>Araneae</taxon>
        <taxon>Araneomorphae</taxon>
        <taxon>Entelegynae</taxon>
        <taxon>Araneoidea</taxon>
        <taxon>Araneidae</taxon>
        <taxon>Araneus</taxon>
    </lineage>
</organism>
<dbReference type="EMBL" id="BGPR01001803">
    <property type="protein sequence ID" value="GBM62166.1"/>
    <property type="molecule type" value="Genomic_DNA"/>
</dbReference>
<evidence type="ECO:0000313" key="3">
    <source>
        <dbReference type="Proteomes" id="UP000499080"/>
    </source>
</evidence>
<accession>A0A4Y2HAD1</accession>
<evidence type="ECO:0008006" key="4">
    <source>
        <dbReference type="Google" id="ProtNLM"/>
    </source>
</evidence>
<sequence>MPQMCRGSSTQDYQKPADTPAKCCHCNGAHTANFSGCPQNPLNKKIEPEARRARNFNPHPKNAWSNSAAIAQFKNQLNPQPSKQNDSLQSDSQQAPIQNLTQPNTNNLILNQITQMMSTFMSQLAAVLQNSHTIQNVQQ</sequence>
<proteinExistence type="predicted"/>
<feature type="region of interest" description="Disordered" evidence="1">
    <location>
        <begin position="51"/>
        <end position="103"/>
    </location>
</feature>
<gene>
    <name evidence="2" type="ORF">AVEN_56794_1</name>
</gene>
<dbReference type="AlphaFoldDB" id="A0A4Y2HAD1"/>
<name>A0A4Y2HAD1_ARAVE</name>
<reference evidence="2 3" key="1">
    <citation type="journal article" date="2019" name="Sci. Rep.">
        <title>Orb-weaving spider Araneus ventricosus genome elucidates the spidroin gene catalogue.</title>
        <authorList>
            <person name="Kono N."/>
            <person name="Nakamura H."/>
            <person name="Ohtoshi R."/>
            <person name="Moran D.A.P."/>
            <person name="Shinohara A."/>
            <person name="Yoshida Y."/>
            <person name="Fujiwara M."/>
            <person name="Mori M."/>
            <person name="Tomita M."/>
            <person name="Arakawa K."/>
        </authorList>
    </citation>
    <scope>NUCLEOTIDE SEQUENCE [LARGE SCALE GENOMIC DNA]</scope>
</reference>
<dbReference type="Proteomes" id="UP000499080">
    <property type="component" value="Unassembled WGS sequence"/>
</dbReference>
<protein>
    <recommendedName>
        <fullName evidence="4">Nucleic-acid-binding protein from transposon X-element</fullName>
    </recommendedName>
</protein>
<comment type="caution">
    <text evidence="2">The sequence shown here is derived from an EMBL/GenBank/DDBJ whole genome shotgun (WGS) entry which is preliminary data.</text>
</comment>
<feature type="compositionally biased region" description="Polar residues" evidence="1">
    <location>
        <begin position="63"/>
        <end position="103"/>
    </location>
</feature>
<evidence type="ECO:0000313" key="2">
    <source>
        <dbReference type="EMBL" id="GBM62166.1"/>
    </source>
</evidence>
<keyword evidence="3" id="KW-1185">Reference proteome</keyword>